<dbReference type="Proteomes" id="UP000626554">
    <property type="component" value="Unassembled WGS sequence"/>
</dbReference>
<dbReference type="SUPFAM" id="SSF46689">
    <property type="entry name" value="Homeodomain-like"/>
    <property type="match status" value="2"/>
</dbReference>
<proteinExistence type="predicted"/>
<dbReference type="InterPro" id="IPR009057">
    <property type="entry name" value="Homeodomain-like_sf"/>
</dbReference>
<keyword evidence="1" id="KW-0805">Transcription regulation</keyword>
<protein>
    <submittedName>
        <fullName evidence="5">Helix-turn-helix transcriptional regulator</fullName>
    </submittedName>
</protein>
<name>A0ABX2Q0J7_9BACT</name>
<sequence>MNHIDDSIEYKPPGLLVEQYRLEATHLPAHFQAEHLLILHQGIEPVRSHRQHGTAVEEVVFQAGDAGLYPAGERGFGGWDGPVDVIQVHVDALALENHARQGLDLTSFTLQDRFCFQDGLLTGLGRQLLAAAGAEHALGRLYGESLANTLHYHLIAHHGTFERRIAAGRNLSAPVLARIDAFLEAAVEQSVTVEALASLANLSVFHFARCFKQTTGYSPYQYVLKWKIRRAQLLLRAGDLPLAAISDALGFASPAHFSAAFKRALGQSPRAFQQS</sequence>
<evidence type="ECO:0000256" key="2">
    <source>
        <dbReference type="ARBA" id="ARBA00023125"/>
    </source>
</evidence>
<dbReference type="InterPro" id="IPR050204">
    <property type="entry name" value="AraC_XylS_family_regulators"/>
</dbReference>
<reference evidence="5 6" key="1">
    <citation type="submission" date="2020-05" db="EMBL/GenBank/DDBJ databases">
        <title>Hymenobacter terrestris sp. nov. and Hymenobacter lapidiphilus sp. nov., isolated from regoliths in Antarctica.</title>
        <authorList>
            <person name="Sedlacek I."/>
            <person name="Pantucek R."/>
            <person name="Zeman M."/>
            <person name="Holochova P."/>
            <person name="Kralova S."/>
            <person name="Stankova E."/>
            <person name="Sedo O."/>
            <person name="Micenkova L."/>
            <person name="Svec P."/>
            <person name="Gupta V."/>
            <person name="Sood U."/>
            <person name="Korpole U.S."/>
            <person name="Lal R."/>
        </authorList>
    </citation>
    <scope>NUCLEOTIDE SEQUENCE [LARGE SCALE GENOMIC DNA]</scope>
    <source>
        <strain evidence="5 6">P5252</strain>
    </source>
</reference>
<dbReference type="SMART" id="SM00342">
    <property type="entry name" value="HTH_ARAC"/>
    <property type="match status" value="1"/>
</dbReference>
<dbReference type="RefSeq" id="WP_176899005.1">
    <property type="nucleotide sequence ID" value="NZ_JABKAV010000011.1"/>
</dbReference>
<keyword evidence="6" id="KW-1185">Reference proteome</keyword>
<keyword evidence="3" id="KW-0804">Transcription</keyword>
<evidence type="ECO:0000256" key="3">
    <source>
        <dbReference type="ARBA" id="ARBA00023163"/>
    </source>
</evidence>
<dbReference type="PROSITE" id="PS01124">
    <property type="entry name" value="HTH_ARAC_FAMILY_2"/>
    <property type="match status" value="1"/>
</dbReference>
<gene>
    <name evidence="5" type="ORF">HW556_06220</name>
</gene>
<dbReference type="Gene3D" id="1.10.10.60">
    <property type="entry name" value="Homeodomain-like"/>
    <property type="match status" value="2"/>
</dbReference>
<dbReference type="Pfam" id="PF12833">
    <property type="entry name" value="HTH_18"/>
    <property type="match status" value="1"/>
</dbReference>
<dbReference type="PANTHER" id="PTHR46796">
    <property type="entry name" value="HTH-TYPE TRANSCRIPTIONAL ACTIVATOR RHAS-RELATED"/>
    <property type="match status" value="1"/>
</dbReference>
<dbReference type="PANTHER" id="PTHR46796:SF6">
    <property type="entry name" value="ARAC SUBFAMILY"/>
    <property type="match status" value="1"/>
</dbReference>
<feature type="domain" description="HTH araC/xylS-type" evidence="4">
    <location>
        <begin position="177"/>
        <end position="275"/>
    </location>
</feature>
<keyword evidence="2" id="KW-0238">DNA-binding</keyword>
<dbReference type="EMBL" id="JABKAV010000011">
    <property type="protein sequence ID" value="NVO84470.1"/>
    <property type="molecule type" value="Genomic_DNA"/>
</dbReference>
<evidence type="ECO:0000313" key="6">
    <source>
        <dbReference type="Proteomes" id="UP000626554"/>
    </source>
</evidence>
<comment type="caution">
    <text evidence="5">The sequence shown here is derived from an EMBL/GenBank/DDBJ whole genome shotgun (WGS) entry which is preliminary data.</text>
</comment>
<dbReference type="InterPro" id="IPR018060">
    <property type="entry name" value="HTH_AraC"/>
</dbReference>
<evidence type="ECO:0000256" key="1">
    <source>
        <dbReference type="ARBA" id="ARBA00023015"/>
    </source>
</evidence>
<evidence type="ECO:0000259" key="4">
    <source>
        <dbReference type="PROSITE" id="PS01124"/>
    </source>
</evidence>
<evidence type="ECO:0000313" key="5">
    <source>
        <dbReference type="EMBL" id="NVO84470.1"/>
    </source>
</evidence>
<accession>A0ABX2Q0J7</accession>
<dbReference type="PROSITE" id="PS00041">
    <property type="entry name" value="HTH_ARAC_FAMILY_1"/>
    <property type="match status" value="1"/>
</dbReference>
<dbReference type="InterPro" id="IPR018062">
    <property type="entry name" value="HTH_AraC-typ_CS"/>
</dbReference>
<organism evidence="5 6">
    <name type="scientific">Hymenobacter terrestris</name>
    <dbReference type="NCBI Taxonomy" id="2748310"/>
    <lineage>
        <taxon>Bacteria</taxon>
        <taxon>Pseudomonadati</taxon>
        <taxon>Bacteroidota</taxon>
        <taxon>Cytophagia</taxon>
        <taxon>Cytophagales</taxon>
        <taxon>Hymenobacteraceae</taxon>
        <taxon>Hymenobacter</taxon>
    </lineage>
</organism>